<keyword evidence="3" id="KW-1185">Reference proteome</keyword>
<proteinExistence type="predicted"/>
<evidence type="ECO:0000313" key="3">
    <source>
        <dbReference type="Proteomes" id="UP000838686"/>
    </source>
</evidence>
<reference evidence="2" key="1">
    <citation type="submission" date="2022-01" db="EMBL/GenBank/DDBJ databases">
        <authorList>
            <person name="Criscuolo A."/>
        </authorList>
    </citation>
    <scope>NUCLEOTIDE SEQUENCE</scope>
    <source>
        <strain evidence="2">CIP111893</strain>
    </source>
</reference>
<evidence type="ECO:0008006" key="4">
    <source>
        <dbReference type="Google" id="ProtNLM"/>
    </source>
</evidence>
<evidence type="ECO:0000256" key="1">
    <source>
        <dbReference type="SAM" id="MobiDB-lite"/>
    </source>
</evidence>
<dbReference type="EMBL" id="CAKMMF010000044">
    <property type="protein sequence ID" value="CAH1223978.1"/>
    <property type="molecule type" value="Genomic_DNA"/>
</dbReference>
<gene>
    <name evidence="2" type="ORF">PAECIP111893_05059</name>
</gene>
<feature type="region of interest" description="Disordered" evidence="1">
    <location>
        <begin position="74"/>
        <end position="93"/>
    </location>
</feature>
<feature type="compositionally biased region" description="Gly residues" evidence="1">
    <location>
        <begin position="80"/>
        <end position="93"/>
    </location>
</feature>
<evidence type="ECO:0000313" key="2">
    <source>
        <dbReference type="EMBL" id="CAH1223978.1"/>
    </source>
</evidence>
<organism evidence="2 3">
    <name type="scientific">Paenibacillus plantiphilus</name>
    <dbReference type="NCBI Taxonomy" id="2905650"/>
    <lineage>
        <taxon>Bacteria</taxon>
        <taxon>Bacillati</taxon>
        <taxon>Bacillota</taxon>
        <taxon>Bacilli</taxon>
        <taxon>Bacillales</taxon>
        <taxon>Paenibacillaceae</taxon>
        <taxon>Paenibacillus</taxon>
    </lineage>
</organism>
<accession>A0ABM9CU98</accession>
<dbReference type="RefSeq" id="WP_236346901.1">
    <property type="nucleotide sequence ID" value="NZ_CAKMMF010000044.1"/>
</dbReference>
<comment type="caution">
    <text evidence="2">The sequence shown here is derived from an EMBL/GenBank/DDBJ whole genome shotgun (WGS) entry which is preliminary data.</text>
</comment>
<name>A0ABM9CU98_9BACL</name>
<dbReference type="Proteomes" id="UP000838686">
    <property type="component" value="Unassembled WGS sequence"/>
</dbReference>
<sequence>MMNYKRTLGGYHPDDVQRYLELVRLELTIIQDQLACEQAKFEERFAARQKEAELLRGDLFEALALERRIIDAEAIPGSEAGPGNGSGEGSDPS</sequence>
<protein>
    <recommendedName>
        <fullName evidence="4">DivIVA domain-containing protein</fullName>
    </recommendedName>
</protein>